<keyword evidence="6" id="KW-0067">ATP-binding</keyword>
<evidence type="ECO:0000313" key="11">
    <source>
        <dbReference type="EMBL" id="PWA44641.1"/>
    </source>
</evidence>
<proteinExistence type="inferred from homology"/>
<evidence type="ECO:0000256" key="2">
    <source>
        <dbReference type="ARBA" id="ARBA00022614"/>
    </source>
</evidence>
<dbReference type="InterPro" id="IPR042197">
    <property type="entry name" value="Apaf_helical"/>
</dbReference>
<dbReference type="GO" id="GO:0043531">
    <property type="term" value="F:ADP binding"/>
    <property type="evidence" value="ECO:0007669"/>
    <property type="project" value="InterPro"/>
</dbReference>
<dbReference type="InterPro" id="IPR036388">
    <property type="entry name" value="WH-like_DNA-bd_sf"/>
</dbReference>
<dbReference type="FunFam" id="3.40.50.300:FF:001091">
    <property type="entry name" value="Probable disease resistance protein At1g61300"/>
    <property type="match status" value="1"/>
</dbReference>
<evidence type="ECO:0000256" key="6">
    <source>
        <dbReference type="ARBA" id="ARBA00022840"/>
    </source>
</evidence>
<dbReference type="Proteomes" id="UP000245207">
    <property type="component" value="Unassembled WGS sequence"/>
</dbReference>
<comment type="caution">
    <text evidence="11">The sequence shown here is derived from an EMBL/GenBank/DDBJ whole genome shotgun (WGS) entry which is preliminary data.</text>
</comment>
<organism evidence="11 12">
    <name type="scientific">Artemisia annua</name>
    <name type="common">Sweet wormwood</name>
    <dbReference type="NCBI Taxonomy" id="35608"/>
    <lineage>
        <taxon>Eukaryota</taxon>
        <taxon>Viridiplantae</taxon>
        <taxon>Streptophyta</taxon>
        <taxon>Embryophyta</taxon>
        <taxon>Tracheophyta</taxon>
        <taxon>Spermatophyta</taxon>
        <taxon>Magnoliopsida</taxon>
        <taxon>eudicotyledons</taxon>
        <taxon>Gunneridae</taxon>
        <taxon>Pentapetalae</taxon>
        <taxon>asterids</taxon>
        <taxon>campanulids</taxon>
        <taxon>Asterales</taxon>
        <taxon>Asteraceae</taxon>
        <taxon>Asteroideae</taxon>
        <taxon>Anthemideae</taxon>
        <taxon>Artemisiinae</taxon>
        <taxon>Artemisia</taxon>
    </lineage>
</organism>
<evidence type="ECO:0000256" key="3">
    <source>
        <dbReference type="ARBA" id="ARBA00022737"/>
    </source>
</evidence>
<comment type="similarity">
    <text evidence="1">Belongs to the disease resistance NB-LRR family.</text>
</comment>
<dbReference type="Pfam" id="PF18052">
    <property type="entry name" value="Rx_N"/>
    <property type="match status" value="1"/>
</dbReference>
<dbReference type="SUPFAM" id="SSF52058">
    <property type="entry name" value="L domain-like"/>
    <property type="match status" value="1"/>
</dbReference>
<dbReference type="EMBL" id="PKPP01011174">
    <property type="protein sequence ID" value="PWA44641.1"/>
    <property type="molecule type" value="Genomic_DNA"/>
</dbReference>
<dbReference type="PANTHER" id="PTHR36766:SF61">
    <property type="entry name" value="NB-ARC DOMAIN DISEASE RESISTANCE PROTEIN"/>
    <property type="match status" value="1"/>
</dbReference>
<feature type="domain" description="Disease resistance N-terminal" evidence="8">
    <location>
        <begin position="10"/>
        <end position="95"/>
    </location>
</feature>
<dbReference type="InterPro" id="IPR041118">
    <property type="entry name" value="Rx_N"/>
</dbReference>
<dbReference type="Gene3D" id="1.20.5.4130">
    <property type="match status" value="1"/>
</dbReference>
<evidence type="ECO:0000259" key="7">
    <source>
        <dbReference type="Pfam" id="PF00931"/>
    </source>
</evidence>
<keyword evidence="5" id="KW-0611">Plant defense</keyword>
<accession>A0A2U1L6Q7</accession>
<keyword evidence="3" id="KW-0677">Repeat</keyword>
<dbReference type="Gene3D" id="3.40.50.300">
    <property type="entry name" value="P-loop containing nucleotide triphosphate hydrolases"/>
    <property type="match status" value="1"/>
</dbReference>
<evidence type="ECO:0000313" key="12">
    <source>
        <dbReference type="Proteomes" id="UP000245207"/>
    </source>
</evidence>
<dbReference type="InterPro" id="IPR027417">
    <property type="entry name" value="P-loop_NTPase"/>
</dbReference>
<dbReference type="SUPFAM" id="SSF52540">
    <property type="entry name" value="P-loop containing nucleoside triphosphate hydrolases"/>
    <property type="match status" value="1"/>
</dbReference>
<dbReference type="InterPro" id="IPR058922">
    <property type="entry name" value="WHD_DRP"/>
</dbReference>
<feature type="domain" description="Disease resistance protein winged helix" evidence="9">
    <location>
        <begin position="437"/>
        <end position="506"/>
    </location>
</feature>
<keyword evidence="12" id="KW-1185">Reference proteome</keyword>
<dbReference type="Pfam" id="PF00931">
    <property type="entry name" value="NB-ARC"/>
    <property type="match status" value="1"/>
</dbReference>
<dbReference type="OrthoDB" id="1896560at2759"/>
<dbReference type="GO" id="GO:0051707">
    <property type="term" value="P:response to other organism"/>
    <property type="evidence" value="ECO:0007669"/>
    <property type="project" value="UniProtKB-ARBA"/>
</dbReference>
<evidence type="ECO:0000256" key="5">
    <source>
        <dbReference type="ARBA" id="ARBA00022821"/>
    </source>
</evidence>
<name>A0A2U1L6Q7_ARTAN</name>
<dbReference type="Gene3D" id="1.10.10.10">
    <property type="entry name" value="Winged helix-like DNA-binding domain superfamily/Winged helix DNA-binding domain"/>
    <property type="match status" value="1"/>
</dbReference>
<dbReference type="PRINTS" id="PR00364">
    <property type="entry name" value="DISEASERSIST"/>
</dbReference>
<keyword evidence="2" id="KW-0433">Leucine-rich repeat</keyword>
<evidence type="ECO:0000259" key="9">
    <source>
        <dbReference type="Pfam" id="PF23559"/>
    </source>
</evidence>
<dbReference type="Pfam" id="PF25019">
    <property type="entry name" value="LRR_R13L1-DRL21"/>
    <property type="match status" value="1"/>
</dbReference>
<evidence type="ECO:0000256" key="1">
    <source>
        <dbReference type="ARBA" id="ARBA00008894"/>
    </source>
</evidence>
<evidence type="ECO:0000259" key="8">
    <source>
        <dbReference type="Pfam" id="PF18052"/>
    </source>
</evidence>
<dbReference type="GO" id="GO:0006952">
    <property type="term" value="P:defense response"/>
    <property type="evidence" value="ECO:0007669"/>
    <property type="project" value="UniProtKB-KW"/>
</dbReference>
<dbReference type="InterPro" id="IPR002182">
    <property type="entry name" value="NB-ARC"/>
</dbReference>
<sequence length="1336" mass="150236">MAEVIASTLIEAVLQKLVSEAVKQVGRVQGIRSELMSLEKTLFHIKALLVDASDKEIKEVLVQNWLNELKHLAYDIDDILDDLATEAMHREFTDQSGGSTSMVRKLIPSCCTNFSLSTKMRRKLDNINLKLQGLENEKTTIGLTVKNGGLEVGNNRPIDRNRVLETSLVDASSIVGRQGDKDELIEKLLGDDPRNKNFSIVPIVGMGGVGKTTLARILYNEKKVNAHFQLKVWICVSQEWDSFQISKSIFQSVSGEDIDKKLENNFNLLQEALMDKLREKQFLLVLDDVWTESYKDWETLVRPFSVCARGSKVIITTRKEKLLKELGCSQLNQLQCLSHDDALSLFCQHALDANNFDLYPTLKAHGEGIVRKCKGLPLALIALGKLLRTKEDEEGWKDMVDSEIWSIEEGGGIIPALKLSYHELPASLKQLFAYCSLFPKDYLFEKDELVLLWMAEGFLRQSDRSKSTEERLGDDYFAELLSRSFSRHAPDNGSRFVMHDLMHDLATSVAGEFFFRLEKEMIKDVRKLALEKLRHMSFVCEEYEAYKKFEGIERAKSLRTLLSVGVKHKQDYYLSTNVLVNLFPELHFLRVLSLSGYEISEVPESIGKLKHLRYLNLSQTNITHFPKNVCDLYNLETLILFGCSSLIKLPNNFIKLKNLRHLDIRDTPLLKDLPLGIGELKSLQTLSKIIIGGANDFLIIQLKDFENLHGKVSIEGLEKVKNATEAREANLSQKRLTEFQVEWSGASRITPMETTENAILDALKPYNDCLEKLGIVNYMGLEFPKWVGDPSFRQLARVSIRGCKKCASLPPLGQLPSLKELSIQDMDDVNVVRSEFFGTGLAFPSLESLSFGNMSGWKAWSTDSRSGVGDSVFPCLQELRIEGCPNLVEFSFEGDSVFPCLQELHIEGCPNLVEVSLKAPLLSLRGLRINNCGDGLMKSLVRVAPSVTKLEIESISGLTNEVWRGVILGLKAVEELIVKKCDEIRYLRESKEAEASSKVLVNLRKLEVRECKNLVSLGEKDEEYNSGSNLLTSLSLLEVMRCDNFKHLSCPNNIEKLIIVECNSITCVSFFSMEGGQKLKSVFISSCKKLMIKEELGEGEDKNRLLINSKSMPMLETVYISHLNVASIIDFGGNFIHLTTLEISYDESTESSFQDLQLPSLTSLTTLVISDCPSMNVPTAGLWHPNLRELRIGGLKKPISEWGPQKLPSTLVDLTLSGEAASNWSELSHLHLPSSLTRLSIIHFQNLERVSDGLQHLTSLQHLSFFGCPKSSYRGLNHRVEELYITRLSTNLGAASSYCPASISESKEVIVCSWCFHWQFVGGIELVYHLVEASES</sequence>
<evidence type="ECO:0000256" key="4">
    <source>
        <dbReference type="ARBA" id="ARBA00022741"/>
    </source>
</evidence>
<dbReference type="SUPFAM" id="SSF52047">
    <property type="entry name" value="RNI-like"/>
    <property type="match status" value="1"/>
</dbReference>
<dbReference type="InterPro" id="IPR056789">
    <property type="entry name" value="LRR_R13L1-DRL21"/>
</dbReference>
<reference evidence="11 12" key="1">
    <citation type="journal article" date="2018" name="Mol. Plant">
        <title>The genome of Artemisia annua provides insight into the evolution of Asteraceae family and artemisinin biosynthesis.</title>
        <authorList>
            <person name="Shen Q."/>
            <person name="Zhang L."/>
            <person name="Liao Z."/>
            <person name="Wang S."/>
            <person name="Yan T."/>
            <person name="Shi P."/>
            <person name="Liu M."/>
            <person name="Fu X."/>
            <person name="Pan Q."/>
            <person name="Wang Y."/>
            <person name="Lv Z."/>
            <person name="Lu X."/>
            <person name="Zhang F."/>
            <person name="Jiang W."/>
            <person name="Ma Y."/>
            <person name="Chen M."/>
            <person name="Hao X."/>
            <person name="Li L."/>
            <person name="Tang Y."/>
            <person name="Lv G."/>
            <person name="Zhou Y."/>
            <person name="Sun X."/>
            <person name="Brodelius P.E."/>
            <person name="Rose J.K.C."/>
            <person name="Tang K."/>
        </authorList>
    </citation>
    <scope>NUCLEOTIDE SEQUENCE [LARGE SCALE GENOMIC DNA]</scope>
    <source>
        <strain evidence="12">cv. Huhao1</strain>
        <tissue evidence="11">Leaf</tissue>
    </source>
</reference>
<dbReference type="PANTHER" id="PTHR36766">
    <property type="entry name" value="PLANT BROAD-SPECTRUM MILDEW RESISTANCE PROTEIN RPW8"/>
    <property type="match status" value="1"/>
</dbReference>
<gene>
    <name evidence="11" type="ORF">CTI12_AA524180</name>
</gene>
<dbReference type="Pfam" id="PF23559">
    <property type="entry name" value="WHD_DRP"/>
    <property type="match status" value="1"/>
</dbReference>
<dbReference type="Gene3D" id="1.10.8.430">
    <property type="entry name" value="Helical domain of apoptotic protease-activating factors"/>
    <property type="match status" value="1"/>
</dbReference>
<dbReference type="GO" id="GO:0005524">
    <property type="term" value="F:ATP binding"/>
    <property type="evidence" value="ECO:0007669"/>
    <property type="project" value="UniProtKB-KW"/>
</dbReference>
<dbReference type="InterPro" id="IPR032675">
    <property type="entry name" value="LRR_dom_sf"/>
</dbReference>
<evidence type="ECO:0000259" key="10">
    <source>
        <dbReference type="Pfam" id="PF25019"/>
    </source>
</evidence>
<feature type="domain" description="NB-ARC" evidence="7">
    <location>
        <begin position="179"/>
        <end position="353"/>
    </location>
</feature>
<keyword evidence="4" id="KW-0547">Nucleotide-binding</keyword>
<dbReference type="Gene3D" id="3.80.10.10">
    <property type="entry name" value="Ribonuclease Inhibitor"/>
    <property type="match status" value="3"/>
</dbReference>
<protein>
    <submittedName>
        <fullName evidence="11">NBS-LRR resistance-like protein</fullName>
    </submittedName>
</protein>
<feature type="domain" description="R13L1/DRL21-like LRR repeat region" evidence="10">
    <location>
        <begin position="700"/>
        <end position="826"/>
    </location>
</feature>